<sequence>MERYESEPIRLYDLMNEFAVHCPKCQGKAIVSVPQPFDFKNGVLKCTACHFSEAGKDRMRYKISSKAKCRQCLEWLVMDITERKSIPKYVNVTCGNCTTLNRISENWESYQLKYHPSGTIDPAFGLPLWYSGSVKGELIWAYNQKHLLEIENYVRATLRERTTDRFKMTMVEKLPDFIKSAKNREEVLKTLEKMQNK</sequence>
<evidence type="ECO:0008006" key="3">
    <source>
        <dbReference type="Google" id="ProtNLM"/>
    </source>
</evidence>
<protein>
    <recommendedName>
        <fullName evidence="3">TFIIB-type zinc ribbon-containing protein</fullName>
    </recommendedName>
</protein>
<dbReference type="Proteomes" id="UP000808349">
    <property type="component" value="Unassembled WGS sequence"/>
</dbReference>
<evidence type="ECO:0000313" key="1">
    <source>
        <dbReference type="EMBL" id="MBK9715994.1"/>
    </source>
</evidence>
<dbReference type="EMBL" id="JADKFW010000004">
    <property type="protein sequence ID" value="MBK9715994.1"/>
    <property type="molecule type" value="Genomic_DNA"/>
</dbReference>
<accession>A0A9D7S5X3</accession>
<reference evidence="1 2" key="1">
    <citation type="submission" date="2020-10" db="EMBL/GenBank/DDBJ databases">
        <title>Connecting structure to function with the recovery of over 1000 high-quality activated sludge metagenome-assembled genomes encoding full-length rRNA genes using long-read sequencing.</title>
        <authorList>
            <person name="Singleton C.M."/>
            <person name="Petriglieri F."/>
            <person name="Kristensen J.M."/>
            <person name="Kirkegaard R.H."/>
            <person name="Michaelsen T.Y."/>
            <person name="Andersen M.H."/>
            <person name="Karst S.M."/>
            <person name="Dueholm M.S."/>
            <person name="Nielsen P.H."/>
            <person name="Albertsen M."/>
        </authorList>
    </citation>
    <scope>NUCLEOTIDE SEQUENCE [LARGE SCALE GENOMIC DNA]</scope>
    <source>
        <strain evidence="1">Ribe_18-Q3-R11-54_BAT3C.373</strain>
    </source>
</reference>
<dbReference type="AlphaFoldDB" id="A0A9D7S5X3"/>
<name>A0A9D7S5X3_9BACT</name>
<evidence type="ECO:0000313" key="2">
    <source>
        <dbReference type="Proteomes" id="UP000808349"/>
    </source>
</evidence>
<organism evidence="1 2">
    <name type="scientific">Candidatus Defluviibacterium haderslevense</name>
    <dbReference type="NCBI Taxonomy" id="2981993"/>
    <lineage>
        <taxon>Bacteria</taxon>
        <taxon>Pseudomonadati</taxon>
        <taxon>Bacteroidota</taxon>
        <taxon>Saprospiria</taxon>
        <taxon>Saprospirales</taxon>
        <taxon>Saprospiraceae</taxon>
        <taxon>Candidatus Defluviibacterium</taxon>
    </lineage>
</organism>
<gene>
    <name evidence="1" type="ORF">IPO85_00415</name>
</gene>
<proteinExistence type="predicted"/>
<comment type="caution">
    <text evidence="1">The sequence shown here is derived from an EMBL/GenBank/DDBJ whole genome shotgun (WGS) entry which is preliminary data.</text>
</comment>